<comment type="similarity">
    <text evidence="2 5">Belongs to the glycosyl hydrolase 43 family.</text>
</comment>
<evidence type="ECO:0000313" key="6">
    <source>
        <dbReference type="EMBL" id="QUI24825.1"/>
    </source>
</evidence>
<name>A0A8J8MN93_9FIRM</name>
<dbReference type="AlphaFoldDB" id="A0A8J8MN93"/>
<dbReference type="CDD" id="cd08992">
    <property type="entry name" value="GH117"/>
    <property type="match status" value="1"/>
</dbReference>
<dbReference type="PANTHER" id="PTHR43301:SF3">
    <property type="entry name" value="ARABINAN ENDO-1,5-ALPHA-L-ARABINOSIDASE A-RELATED"/>
    <property type="match status" value="1"/>
</dbReference>
<evidence type="ECO:0000256" key="5">
    <source>
        <dbReference type="RuleBase" id="RU361187"/>
    </source>
</evidence>
<evidence type="ECO:0000313" key="7">
    <source>
        <dbReference type="Proteomes" id="UP000683246"/>
    </source>
</evidence>
<dbReference type="Pfam" id="PF04616">
    <property type="entry name" value="Glyco_hydro_43"/>
    <property type="match status" value="1"/>
</dbReference>
<dbReference type="InterPro" id="IPR023296">
    <property type="entry name" value="Glyco_hydro_beta-prop_sf"/>
</dbReference>
<protein>
    <submittedName>
        <fullName evidence="6">Family 43 glycosylhydrolase</fullName>
    </submittedName>
</protein>
<dbReference type="SUPFAM" id="SSF75005">
    <property type="entry name" value="Arabinanase/levansucrase/invertase"/>
    <property type="match status" value="1"/>
</dbReference>
<dbReference type="InterPro" id="IPR006710">
    <property type="entry name" value="Glyco_hydro_43"/>
</dbReference>
<sequence>MDQPYKIYVCSFHTILLEVIMQKKESIATIRARERKYFERGPEWFCEFRYSKIKGLDQEENVNRRDPSAVLCVDGTYYTWYTKNTGPHAGFGTGDLDAKVWPWDYSEIWYASSKDGYTWKEEGRAVGRGEKGCYDDRSVFTPEILQHDGHFYLVYQAVQHPYLRRTKNTIGMAIAESPHGPWKKVDQPILKPTDTGEWLGEEDNHLSVKHKGEFDSHKVHDPVLFYYRDKYYLYYKGETMGEQLYMGGRETKWGVAIADNPTGPYVRSPYNPITNSGHETILWPYKEGMVAMLTTDGPEKNTIQYAEDGINFNIMSMIKNAPEAPGPFRSYSTTDPLCGIKWGLYHICHDGWNYIVRFDMDLWQREYYHERRSFNDK</sequence>
<dbReference type="GO" id="GO:0004553">
    <property type="term" value="F:hydrolase activity, hydrolyzing O-glycosyl compounds"/>
    <property type="evidence" value="ECO:0007669"/>
    <property type="project" value="InterPro"/>
</dbReference>
<evidence type="ECO:0000256" key="3">
    <source>
        <dbReference type="ARBA" id="ARBA00022801"/>
    </source>
</evidence>
<comment type="pathway">
    <text evidence="1">Glycan metabolism; L-arabinan degradation.</text>
</comment>
<dbReference type="KEGG" id="vpy:HZI73_22090"/>
<dbReference type="Proteomes" id="UP000683246">
    <property type="component" value="Chromosome"/>
</dbReference>
<dbReference type="InterPro" id="IPR050727">
    <property type="entry name" value="GH43_arabinanases"/>
</dbReference>
<evidence type="ECO:0000256" key="1">
    <source>
        <dbReference type="ARBA" id="ARBA00004834"/>
    </source>
</evidence>
<reference evidence="6" key="1">
    <citation type="submission" date="2020-07" db="EMBL/GenBank/DDBJ databases">
        <title>Vallitalea pronyensis genome.</title>
        <authorList>
            <person name="Postec A."/>
        </authorList>
    </citation>
    <scope>NUCLEOTIDE SEQUENCE</scope>
    <source>
        <strain evidence="6">FatNI3</strain>
    </source>
</reference>
<gene>
    <name evidence="6" type="ORF">HZI73_22090</name>
</gene>
<accession>A0A8J8MN93</accession>
<organism evidence="6 7">
    <name type="scientific">Vallitalea pronyensis</name>
    <dbReference type="NCBI Taxonomy" id="1348613"/>
    <lineage>
        <taxon>Bacteria</taxon>
        <taxon>Bacillati</taxon>
        <taxon>Bacillota</taxon>
        <taxon>Clostridia</taxon>
        <taxon>Lachnospirales</taxon>
        <taxon>Vallitaleaceae</taxon>
        <taxon>Vallitalea</taxon>
    </lineage>
</organism>
<evidence type="ECO:0000256" key="2">
    <source>
        <dbReference type="ARBA" id="ARBA00009865"/>
    </source>
</evidence>
<keyword evidence="7" id="KW-1185">Reference proteome</keyword>
<keyword evidence="4 5" id="KW-0326">Glycosidase</keyword>
<dbReference type="GO" id="GO:0005975">
    <property type="term" value="P:carbohydrate metabolic process"/>
    <property type="evidence" value="ECO:0007669"/>
    <property type="project" value="InterPro"/>
</dbReference>
<dbReference type="Gene3D" id="2.115.10.20">
    <property type="entry name" value="Glycosyl hydrolase domain, family 43"/>
    <property type="match status" value="1"/>
</dbReference>
<keyword evidence="3 5" id="KW-0378">Hydrolase</keyword>
<proteinExistence type="inferred from homology"/>
<evidence type="ECO:0000256" key="4">
    <source>
        <dbReference type="ARBA" id="ARBA00023295"/>
    </source>
</evidence>
<dbReference type="EMBL" id="CP058649">
    <property type="protein sequence ID" value="QUI24825.1"/>
    <property type="molecule type" value="Genomic_DNA"/>
</dbReference>
<dbReference type="PANTHER" id="PTHR43301">
    <property type="entry name" value="ARABINAN ENDO-1,5-ALPHA-L-ARABINOSIDASE"/>
    <property type="match status" value="1"/>
</dbReference>